<keyword evidence="4" id="KW-1185">Reference proteome</keyword>
<name>A0AAN8ZIH5_9MAGN</name>
<feature type="domain" description="Prokaryotic-type class I peptide chain release factors" evidence="2">
    <location>
        <begin position="110"/>
        <end position="126"/>
    </location>
</feature>
<dbReference type="Proteomes" id="UP001370490">
    <property type="component" value="Unassembled WGS sequence"/>
</dbReference>
<dbReference type="EMBL" id="JBAMMX010000008">
    <property type="protein sequence ID" value="KAK6935253.1"/>
    <property type="molecule type" value="Genomic_DNA"/>
</dbReference>
<dbReference type="Gene3D" id="3.30.160.20">
    <property type="match status" value="1"/>
</dbReference>
<dbReference type="PROSITE" id="PS00745">
    <property type="entry name" value="RF_PROK_I"/>
    <property type="match status" value="1"/>
</dbReference>
<evidence type="ECO:0000259" key="2">
    <source>
        <dbReference type="PROSITE" id="PS00745"/>
    </source>
</evidence>
<comment type="caution">
    <text evidence="3">The sequence shown here is derived from an EMBL/GenBank/DDBJ whole genome shotgun (WGS) entry which is preliminary data.</text>
</comment>
<proteinExistence type="predicted"/>
<organism evidence="3 4">
    <name type="scientific">Dillenia turbinata</name>
    <dbReference type="NCBI Taxonomy" id="194707"/>
    <lineage>
        <taxon>Eukaryota</taxon>
        <taxon>Viridiplantae</taxon>
        <taxon>Streptophyta</taxon>
        <taxon>Embryophyta</taxon>
        <taxon>Tracheophyta</taxon>
        <taxon>Spermatophyta</taxon>
        <taxon>Magnoliopsida</taxon>
        <taxon>eudicotyledons</taxon>
        <taxon>Gunneridae</taxon>
        <taxon>Pentapetalae</taxon>
        <taxon>Dilleniales</taxon>
        <taxon>Dilleniaceae</taxon>
        <taxon>Dillenia</taxon>
    </lineage>
</organism>
<dbReference type="PANTHER" id="PTHR47352">
    <property type="entry name" value="CLASS I PEPTIDE CHAIN RELEASE FACTOR"/>
    <property type="match status" value="1"/>
</dbReference>
<accession>A0AAN8ZIH5</accession>
<dbReference type="AlphaFoldDB" id="A0AAN8ZIH5"/>
<dbReference type="SUPFAM" id="SSF110916">
    <property type="entry name" value="Peptidyl-tRNA hydrolase domain-like"/>
    <property type="match status" value="1"/>
</dbReference>
<dbReference type="PANTHER" id="PTHR47352:SF1">
    <property type="entry name" value="CLASS I PEPTIDE CHAIN RELEASE FACTOR"/>
    <property type="match status" value="1"/>
</dbReference>
<evidence type="ECO:0000313" key="3">
    <source>
        <dbReference type="EMBL" id="KAK6935253.1"/>
    </source>
</evidence>
<sequence length="202" mass="22583">MAAIRSTANMIVKEMFSPTATLRLDPNLIFRPALSFPNLGCTIRLFCRRFRFCPIRCSAETGGADSGKKVPARLSQMQQLLQEAEERALSAGDQTTPKITLDHVTVSFARSGGPGGQNVNKVNTKVDMRFNIKNAYWLSDRIRERIMQMAIIDAAAYVPPPPSEEQKKKIAKLAAIGEQKRLQNKRALSQKKAIRRARDRIA</sequence>
<feature type="region of interest" description="Disordered" evidence="1">
    <location>
        <begin position="183"/>
        <end position="202"/>
    </location>
</feature>
<protein>
    <recommendedName>
        <fullName evidence="2">Prokaryotic-type class I peptide chain release factors domain-containing protein</fullName>
    </recommendedName>
</protein>
<dbReference type="InterPro" id="IPR000352">
    <property type="entry name" value="Pep_chain_release_fac_I"/>
</dbReference>
<evidence type="ECO:0000256" key="1">
    <source>
        <dbReference type="SAM" id="MobiDB-lite"/>
    </source>
</evidence>
<dbReference type="GO" id="GO:0003747">
    <property type="term" value="F:translation release factor activity"/>
    <property type="evidence" value="ECO:0007669"/>
    <property type="project" value="InterPro"/>
</dbReference>
<reference evidence="3 4" key="1">
    <citation type="submission" date="2023-12" db="EMBL/GenBank/DDBJ databases">
        <title>A high-quality genome assembly for Dillenia turbinata (Dilleniales).</title>
        <authorList>
            <person name="Chanderbali A."/>
        </authorList>
    </citation>
    <scope>NUCLEOTIDE SEQUENCE [LARGE SCALE GENOMIC DNA]</scope>
    <source>
        <strain evidence="3">LSX21</strain>
        <tissue evidence="3">Leaf</tissue>
    </source>
</reference>
<evidence type="ECO:0000313" key="4">
    <source>
        <dbReference type="Proteomes" id="UP001370490"/>
    </source>
</evidence>
<gene>
    <name evidence="3" type="ORF">RJ641_035408</name>
</gene>